<reference evidence="3" key="1">
    <citation type="submission" date="2021-01" db="EMBL/GenBank/DDBJ databases">
        <authorList>
            <consortium name="Aspergillus chevalieri M1 genome sequencing consortium"/>
            <person name="Kazuki M."/>
            <person name="Futagami T."/>
        </authorList>
    </citation>
    <scope>NUCLEOTIDE SEQUENCE</scope>
    <source>
        <strain evidence="3">M1</strain>
    </source>
</reference>
<feature type="compositionally biased region" description="Basic and acidic residues" evidence="2">
    <location>
        <begin position="977"/>
        <end position="987"/>
    </location>
</feature>
<feature type="region of interest" description="Disordered" evidence="2">
    <location>
        <begin position="801"/>
        <end position="833"/>
    </location>
</feature>
<organism evidence="3 4">
    <name type="scientific">Aspergillus chevalieri</name>
    <name type="common">Eurotium chevalieri</name>
    <dbReference type="NCBI Taxonomy" id="182096"/>
    <lineage>
        <taxon>Eukaryota</taxon>
        <taxon>Fungi</taxon>
        <taxon>Dikarya</taxon>
        <taxon>Ascomycota</taxon>
        <taxon>Pezizomycotina</taxon>
        <taxon>Eurotiomycetes</taxon>
        <taxon>Eurotiomycetidae</taxon>
        <taxon>Eurotiales</taxon>
        <taxon>Aspergillaceae</taxon>
        <taxon>Aspergillus</taxon>
        <taxon>Aspergillus subgen. Aspergillus</taxon>
    </lineage>
</organism>
<dbReference type="Proteomes" id="UP000637239">
    <property type="component" value="Chromosome 7"/>
</dbReference>
<evidence type="ECO:0000313" key="3">
    <source>
        <dbReference type="EMBL" id="BCR91555.1"/>
    </source>
</evidence>
<dbReference type="GeneID" id="66985913"/>
<evidence type="ECO:0000313" key="4">
    <source>
        <dbReference type="Proteomes" id="UP000637239"/>
    </source>
</evidence>
<feature type="compositionally biased region" description="Polar residues" evidence="2">
    <location>
        <begin position="886"/>
        <end position="903"/>
    </location>
</feature>
<dbReference type="PANTHER" id="PTHR47357">
    <property type="entry name" value="COP1-INTERACTIVE PROTEIN 1"/>
    <property type="match status" value="1"/>
</dbReference>
<feature type="coiled-coil region" evidence="1">
    <location>
        <begin position="575"/>
        <end position="708"/>
    </location>
</feature>
<reference evidence="3" key="2">
    <citation type="submission" date="2021-02" db="EMBL/GenBank/DDBJ databases">
        <title>Aspergillus chevalieri M1 genome sequence.</title>
        <authorList>
            <person name="Kadooka C."/>
            <person name="Mori K."/>
            <person name="Futagami T."/>
        </authorList>
    </citation>
    <scope>NUCLEOTIDE SEQUENCE</scope>
    <source>
        <strain evidence="3">M1</strain>
    </source>
</reference>
<keyword evidence="4" id="KW-1185">Reference proteome</keyword>
<keyword evidence="1" id="KW-0175">Coiled coil</keyword>
<evidence type="ECO:0000256" key="2">
    <source>
        <dbReference type="SAM" id="MobiDB-lite"/>
    </source>
</evidence>
<dbReference type="EMBL" id="AP024422">
    <property type="protein sequence ID" value="BCR91555.1"/>
    <property type="molecule type" value="Genomic_DNA"/>
</dbReference>
<feature type="region of interest" description="Disordered" evidence="2">
    <location>
        <begin position="879"/>
        <end position="1015"/>
    </location>
</feature>
<feature type="compositionally biased region" description="Polar residues" evidence="2">
    <location>
        <begin position="989"/>
        <end position="1014"/>
    </location>
</feature>
<feature type="compositionally biased region" description="Polar residues" evidence="2">
    <location>
        <begin position="966"/>
        <end position="976"/>
    </location>
</feature>
<dbReference type="KEGG" id="ache:ACHE_70398S"/>
<accession>A0A7R7VVT3</accession>
<protein>
    <submittedName>
        <fullName evidence="3">Uncharacterized protein</fullName>
    </submittedName>
</protein>
<proteinExistence type="predicted"/>
<gene>
    <name evidence="3" type="ORF">ACHE_70398S</name>
</gene>
<dbReference type="AlphaFoldDB" id="A0A7R7VVT3"/>
<dbReference type="GO" id="GO:0005200">
    <property type="term" value="F:structural constituent of cytoskeleton"/>
    <property type="evidence" value="ECO:0007669"/>
    <property type="project" value="TreeGrafter"/>
</dbReference>
<dbReference type="GO" id="GO:0005856">
    <property type="term" value="C:cytoskeleton"/>
    <property type="evidence" value="ECO:0007669"/>
    <property type="project" value="TreeGrafter"/>
</dbReference>
<feature type="compositionally biased region" description="Basic and acidic residues" evidence="2">
    <location>
        <begin position="809"/>
        <end position="819"/>
    </location>
</feature>
<evidence type="ECO:0000256" key="1">
    <source>
        <dbReference type="SAM" id="Coils"/>
    </source>
</evidence>
<name>A0A7R7VVT3_ASPCH</name>
<dbReference type="PANTHER" id="PTHR47357:SF1">
    <property type="entry name" value="SPINDLE POLE BODY COMPONENT 110"/>
    <property type="match status" value="1"/>
</dbReference>
<dbReference type="RefSeq" id="XP_043140077.1">
    <property type="nucleotide sequence ID" value="XM_043282726.1"/>
</dbReference>
<sequence length="1050" mass="117166">MQDRLVSLVREVERVVTAPYVPSLQDLYGIVCQVSFPAIDSWSFCKPCQVAALVDVLVDGLSYSNVALELIGIFASAAAFRDALLERYPAILDHFLQKAVETEESKYLSTCTALLSSPLSSGFTAPARLAGFITKLVHRMAKCPNADTIRPINNLLTGLQTSPKALYDIPAETMTTLQGELLKTLRNMDDHMGNLLCLSTYACIASSQKLDYEHEYGPQPPSWLHNVRHFFGSKRGLKTLDLVVLRVILACSANCNNLAPSEAAESVRLAIAVCDTVEPEQKQVWISGNASKIAKLCEKVTREGINYEVQMMGVMFLISLLPTNTLPPQILALGLQGLLSNDSLQVLEAIPLGLIPRLVEANAIISGKSTFHDSLNYVLSALKSPALEMNTIQIATLILSGLQISEPRLSSAVTEVSHALVRDSMRELIESFPRSPRQSQCNESKICYAALSTAENGLLIDLFDLYYCASMSQNVEDDGALRVEAGLISKFIARVKNTMCESNCLLATVKPSDAYDKLSYLEPRQVSPNPRRDWKAEVSNTLRSSARMSHDGLMKKVEEVCRDLEHRCYNLEAPLRVIEEERNNASSEAEKLRQQNFELETRLQQAFSTINDLQQNMSYLEGHAEAASTRIEKLSTSLEAAQKELEDQRCAYEESSQSEKEKARTKELDFMATLTEKEDLLEELQAENHEQRAENEKLRKTLDLVSKDNGSTLETVASLRKEVSRLEEFSVSNQQLAAQKDEEILVLVASKEQMSSEIGNLQQKLENEISGSNRLRNTLRDAEDHFKSETDTLRKQHEMQLSEASAENAKQREDNKALHESMQTAASNATAELQTKDKRIRHLERKIQSLLDERAAKAREFSVAQEHIGRLMTVMGFKPDSETKLSSKQQRSRSTLEPTQITPVQRAINPDDDGTQSQADHLFGDSFGFEIPNPNGRNPKRPRGNSIPLDLAPAPRNRNHDPTPNGLPSRSHTSLPQRERRPLHDVDENSQAASQRTPRPSQAQSQFPESQVDINRNKLQELDLDMDVEFTKDFLFTSTSLSDANDPASP</sequence>
<feature type="compositionally biased region" description="Polar residues" evidence="2">
    <location>
        <begin position="821"/>
        <end position="833"/>
    </location>
</feature>